<comment type="caution">
    <text evidence="3">The sequence shown here is derived from an EMBL/GenBank/DDBJ whole genome shotgun (WGS) entry which is preliminary data.</text>
</comment>
<dbReference type="EMBL" id="LGRX02035499">
    <property type="protein sequence ID" value="KAK3234406.1"/>
    <property type="molecule type" value="Genomic_DNA"/>
</dbReference>
<reference evidence="3 4" key="1">
    <citation type="journal article" date="2015" name="Genome Biol. Evol.">
        <title>Comparative Genomics of a Bacterivorous Green Alga Reveals Evolutionary Causalities and Consequences of Phago-Mixotrophic Mode of Nutrition.</title>
        <authorList>
            <person name="Burns J.A."/>
            <person name="Paasch A."/>
            <person name="Narechania A."/>
            <person name="Kim E."/>
        </authorList>
    </citation>
    <scope>NUCLEOTIDE SEQUENCE [LARGE SCALE GENOMIC DNA]</scope>
    <source>
        <strain evidence="3 4">PLY_AMNH</strain>
    </source>
</reference>
<dbReference type="GO" id="GO:0003677">
    <property type="term" value="F:DNA binding"/>
    <property type="evidence" value="ECO:0007669"/>
    <property type="project" value="UniProtKB-KW"/>
</dbReference>
<dbReference type="InterPro" id="IPR043128">
    <property type="entry name" value="Rev_trsase/Diguanyl_cyclase"/>
</dbReference>
<accession>A0AAE0BDI5</accession>
<evidence type="ECO:0008006" key="5">
    <source>
        <dbReference type="Google" id="ProtNLM"/>
    </source>
</evidence>
<gene>
    <name evidence="3" type="ORF">CYMTET_55348</name>
</gene>
<dbReference type="PANTHER" id="PTHR33050">
    <property type="entry name" value="REVERSE TRANSCRIPTASE DOMAIN-CONTAINING PROTEIN"/>
    <property type="match status" value="1"/>
</dbReference>
<dbReference type="InterPro" id="IPR010998">
    <property type="entry name" value="Integrase_recombinase_N"/>
</dbReference>
<dbReference type="AlphaFoldDB" id="A0AAE0BDI5"/>
<proteinExistence type="predicted"/>
<dbReference type="SUPFAM" id="SSF56672">
    <property type="entry name" value="DNA/RNA polymerases"/>
    <property type="match status" value="1"/>
</dbReference>
<keyword evidence="4" id="KW-1185">Reference proteome</keyword>
<feature type="region of interest" description="Disordered" evidence="2">
    <location>
        <begin position="80"/>
        <end position="111"/>
    </location>
</feature>
<dbReference type="Gene3D" id="1.10.150.130">
    <property type="match status" value="1"/>
</dbReference>
<evidence type="ECO:0000313" key="4">
    <source>
        <dbReference type="Proteomes" id="UP001190700"/>
    </source>
</evidence>
<evidence type="ECO:0000256" key="2">
    <source>
        <dbReference type="SAM" id="MobiDB-lite"/>
    </source>
</evidence>
<evidence type="ECO:0000256" key="1">
    <source>
        <dbReference type="ARBA" id="ARBA00023125"/>
    </source>
</evidence>
<dbReference type="Proteomes" id="UP001190700">
    <property type="component" value="Unassembled WGS sequence"/>
</dbReference>
<dbReference type="PANTHER" id="PTHR33050:SF7">
    <property type="entry name" value="RIBONUCLEASE H"/>
    <property type="match status" value="1"/>
</dbReference>
<name>A0AAE0BDI5_9CHLO</name>
<dbReference type="SUPFAM" id="SSF47823">
    <property type="entry name" value="lambda integrase-like, N-terminal domain"/>
    <property type="match status" value="1"/>
</dbReference>
<dbReference type="InterPro" id="IPR043502">
    <property type="entry name" value="DNA/RNA_pol_sf"/>
</dbReference>
<evidence type="ECO:0000313" key="3">
    <source>
        <dbReference type="EMBL" id="KAK3234406.1"/>
    </source>
</evidence>
<dbReference type="Gene3D" id="3.10.10.10">
    <property type="entry name" value="HIV Type 1 Reverse Transcriptase, subunit A, domain 1"/>
    <property type="match status" value="1"/>
</dbReference>
<keyword evidence="1" id="KW-0238">DNA-binding</keyword>
<organism evidence="3 4">
    <name type="scientific">Cymbomonas tetramitiformis</name>
    <dbReference type="NCBI Taxonomy" id="36881"/>
    <lineage>
        <taxon>Eukaryota</taxon>
        <taxon>Viridiplantae</taxon>
        <taxon>Chlorophyta</taxon>
        <taxon>Pyramimonadophyceae</taxon>
        <taxon>Pyramimonadales</taxon>
        <taxon>Pyramimonadaceae</taxon>
        <taxon>Cymbomonas</taxon>
    </lineage>
</organism>
<dbReference type="InterPro" id="IPR052055">
    <property type="entry name" value="Hepadnavirus_pol/RT"/>
</dbReference>
<protein>
    <recommendedName>
        <fullName evidence="5">Reverse transcriptase domain-containing protein</fullName>
    </recommendedName>
</protein>
<sequence length="542" mass="60457">MLTLRASLDTEGGGTDTVRAKLGFMKEKVNAGAEGVVGDIVMKKWLEEFDATKSCAGMTATAKQAAVSAKASFTRSNNRIGQLGVGRGRGAPSTPTPHLAGRPPKFDHGTSLRDLTEGQQQWLFIEKKQALESGARVRAHRRGHVSRVFLVPKLGTNKWRLVMDLRWLHFFCVKSRCKMETLKKLQRLASSGDWCFSFDLEDGYHAVGTNPDFLKFMQFDIGGELFQCGALPFVCWVNPPWELLDEVAHKLREEDAAATVVAPYWPGQVAALQLSAAGNYEGHWRKFVDFCVSEGRVWLPATEATIRLYIAFPLKRVRRVHEAARRIVLDTNEKVELLRACVYVVVAFVTVSRPQTGTAMLRGSLLHDSSRLSVVLEKEKGRNHLLIKRRLFIPVDGVEGLHDLLELWETAREEAWLRGAPTRTSRTAGTDSYWRLLWESGKQIKADVANVWIRGALQHVGCLPPEGGHYTAHSTRKGVTTCSRAVGVVMEKVCYFGGWSQLSSTVLAYIEPTAVVDNDMVCYFGWLAPGWRGRSVVQDCVE</sequence>
<dbReference type="Gene3D" id="3.30.70.270">
    <property type="match status" value="1"/>
</dbReference>